<reference evidence="6" key="1">
    <citation type="submission" date="2015-08" db="EMBL/GenBank/DDBJ databases">
        <title>Fjat-10028 dsm 16317.</title>
        <authorList>
            <person name="Liu B."/>
            <person name="Wang J."/>
            <person name="Zhu Y."/>
            <person name="Liu G."/>
            <person name="Chen Q."/>
            <person name="Chen Z."/>
            <person name="Lan J."/>
            <person name="Che J."/>
            <person name="Ge C."/>
            <person name="Shi H."/>
            <person name="Pan Z."/>
            <person name="Liu X."/>
        </authorList>
    </citation>
    <scope>NUCLEOTIDE SEQUENCE [LARGE SCALE GENOMIC DNA]</scope>
    <source>
        <strain evidence="6">DSM 16317</strain>
    </source>
</reference>
<evidence type="ECO:0000256" key="1">
    <source>
        <dbReference type="ARBA" id="ARBA00022679"/>
    </source>
</evidence>
<sequence>MSFGIAKIGTYIPSLRQKIDKVLEYSGCNEREIKLMKRLHNIHQVPIVENGQRLEETLRYALLDLHLDIKVDLVLYAHSLLAQVPHDYGLLNKVLMPFDLLSTKKFGIAQEACASSFYAMELADLYFAKKKSVNTILLILGDQSNMTTRLRYIENSTVIGDSAVAVLLQKKNETNKVLSIGVYRDTRFNQGFYENPQKTALFNEEYVSIIIKAIHETLTKANVVLDEIQYILPYNVNKMTWRKFSKLTHFPLENIILDLLPEIGHTYTTDCFINLDYLQSQNRLKKGDKILMVSVGLGCFVGSAVIEH</sequence>
<dbReference type="InterPro" id="IPR016039">
    <property type="entry name" value="Thiolase-like"/>
</dbReference>
<dbReference type="GO" id="GO:0044550">
    <property type="term" value="P:secondary metabolite biosynthetic process"/>
    <property type="evidence" value="ECO:0007669"/>
    <property type="project" value="TreeGrafter"/>
</dbReference>
<dbReference type="AlphaFoldDB" id="A0A0M0LL92"/>
<keyword evidence="2" id="KW-0012">Acyltransferase</keyword>
<dbReference type="EMBL" id="LILB01000001">
    <property type="protein sequence ID" value="KOO51814.1"/>
    <property type="molecule type" value="Genomic_DNA"/>
</dbReference>
<evidence type="ECO:0000313" key="6">
    <source>
        <dbReference type="Proteomes" id="UP000036867"/>
    </source>
</evidence>
<dbReference type="STRING" id="263475.AMD00_05070"/>
<evidence type="ECO:0000256" key="2">
    <source>
        <dbReference type="ARBA" id="ARBA00023315"/>
    </source>
</evidence>
<proteinExistence type="predicted"/>
<dbReference type="OrthoDB" id="2636646at2"/>
<dbReference type="RefSeq" id="WP_053415978.1">
    <property type="nucleotide sequence ID" value="NZ_LILB01000001.1"/>
</dbReference>
<feature type="domain" description="Beta-ketoacyl-[acyl-carrier-protein] synthase III N-terminal" evidence="4">
    <location>
        <begin position="110"/>
        <end position="180"/>
    </location>
</feature>
<dbReference type="InterPro" id="IPR013751">
    <property type="entry name" value="ACP_syn_III_N"/>
</dbReference>
<dbReference type="InterPro" id="IPR013747">
    <property type="entry name" value="ACP_syn_III_C"/>
</dbReference>
<dbReference type="GeneID" id="301135475"/>
<keyword evidence="1" id="KW-0808">Transferase</keyword>
<accession>A0A0M0LL92</accession>
<name>A0A0M0LL92_9BACL</name>
<evidence type="ECO:0008006" key="7">
    <source>
        <dbReference type="Google" id="ProtNLM"/>
    </source>
</evidence>
<keyword evidence="6" id="KW-1185">Reference proteome</keyword>
<evidence type="ECO:0000313" key="5">
    <source>
        <dbReference type="EMBL" id="KOO51814.1"/>
    </source>
</evidence>
<dbReference type="Pfam" id="PF08545">
    <property type="entry name" value="ACP_syn_III"/>
    <property type="match status" value="1"/>
</dbReference>
<gene>
    <name evidence="5" type="ORF">AMD00_05070</name>
</gene>
<evidence type="ECO:0000259" key="4">
    <source>
        <dbReference type="Pfam" id="PF08545"/>
    </source>
</evidence>
<dbReference type="Pfam" id="PF08541">
    <property type="entry name" value="ACP_syn_III_C"/>
    <property type="match status" value="1"/>
</dbReference>
<comment type="caution">
    <text evidence="5">The sequence shown here is derived from an EMBL/GenBank/DDBJ whole genome shotgun (WGS) entry which is preliminary data.</text>
</comment>
<dbReference type="PANTHER" id="PTHR34069:SF2">
    <property type="entry name" value="BETA-KETOACYL-[ACYL-CARRIER-PROTEIN] SYNTHASE III"/>
    <property type="match status" value="1"/>
</dbReference>
<dbReference type="PANTHER" id="PTHR34069">
    <property type="entry name" value="3-OXOACYL-[ACYL-CARRIER-PROTEIN] SYNTHASE 3"/>
    <property type="match status" value="1"/>
</dbReference>
<organism evidence="5 6">
    <name type="scientific">Viridibacillus arvi</name>
    <dbReference type="NCBI Taxonomy" id="263475"/>
    <lineage>
        <taxon>Bacteria</taxon>
        <taxon>Bacillati</taxon>
        <taxon>Bacillota</taxon>
        <taxon>Bacilli</taxon>
        <taxon>Bacillales</taxon>
        <taxon>Caryophanaceae</taxon>
        <taxon>Viridibacillus</taxon>
    </lineage>
</organism>
<dbReference type="Gene3D" id="3.40.47.10">
    <property type="match status" value="2"/>
</dbReference>
<feature type="domain" description="Beta-ketoacyl-[acyl-carrier-protein] synthase III C-terminal" evidence="3">
    <location>
        <begin position="218"/>
        <end position="307"/>
    </location>
</feature>
<evidence type="ECO:0000259" key="3">
    <source>
        <dbReference type="Pfam" id="PF08541"/>
    </source>
</evidence>
<dbReference type="GO" id="GO:0006633">
    <property type="term" value="P:fatty acid biosynthetic process"/>
    <property type="evidence" value="ECO:0007669"/>
    <property type="project" value="InterPro"/>
</dbReference>
<dbReference type="SUPFAM" id="SSF53901">
    <property type="entry name" value="Thiolase-like"/>
    <property type="match status" value="2"/>
</dbReference>
<protein>
    <recommendedName>
        <fullName evidence="7">Beta-ketoacyl-[acyl-carrier-protein] synthase III C-terminal domain-containing protein</fullName>
    </recommendedName>
</protein>
<dbReference type="GO" id="GO:0004315">
    <property type="term" value="F:3-oxoacyl-[acyl-carrier-protein] synthase activity"/>
    <property type="evidence" value="ECO:0007669"/>
    <property type="project" value="InterPro"/>
</dbReference>
<dbReference type="Proteomes" id="UP000036867">
    <property type="component" value="Unassembled WGS sequence"/>
</dbReference>